<dbReference type="Pfam" id="PF09995">
    <property type="entry name" value="MPAB_Lcp_cat"/>
    <property type="match status" value="1"/>
</dbReference>
<dbReference type="InterPro" id="IPR002048">
    <property type="entry name" value="EF_hand_dom"/>
</dbReference>
<evidence type="ECO:0000256" key="1">
    <source>
        <dbReference type="SAM" id="MobiDB-lite"/>
    </source>
</evidence>
<dbReference type="Gene3D" id="1.10.238.10">
    <property type="entry name" value="EF-hand"/>
    <property type="match status" value="1"/>
</dbReference>
<dbReference type="PANTHER" id="PTHR36151">
    <property type="entry name" value="BLR2777 PROTEIN"/>
    <property type="match status" value="1"/>
</dbReference>
<sequence>MTGDPKANPDPDPAPTGTGLSPDFPGPDSLTWRYLGQWRLMLVIGRALVLETGHPMVGAAVADHSTYRKHPWRRAEQTAVSLQRQVYVPRLDRAKEYARLRRLHRRIHGTDEFGRTYSAVDAEAMAWVHLTLYDAMVTMCATGGEPLSADDEARLYREWRAVAVEFGIPEHVLPKTAADFRVYFDRMVREVLRDTRGVHQLIESVQTEFPPPQWLAFLPAPVWGAVRGVAAKAYIVGTVAMLPSPFREQMPVTVPRGAAAAVSLVTRAAALAARHLPVRRAYMPLAATHIDAYRGSRAVPRRVHPDLAGLFARILDRTGDGHVSWSDMAGMARTIVTQLDADEAAEAELYDAFAQWWQELNAHAAAHDPDRRPGPAGDDQVSAAEYAAFVEAGRDHVLHTTMLAVARAADRDGDGFIDRDDYARLLRADIAEVELRTGFERLDRDRDGHVSLDEFAAALTAYLTGRADSEVGEYLLGRA</sequence>
<proteinExistence type="predicted"/>
<feature type="domain" description="EF-hand" evidence="2">
    <location>
        <begin position="430"/>
        <end position="465"/>
    </location>
</feature>
<dbReference type="CDD" id="cd00051">
    <property type="entry name" value="EFh"/>
    <property type="match status" value="1"/>
</dbReference>
<evidence type="ECO:0000313" key="4">
    <source>
        <dbReference type="Proteomes" id="UP001551482"/>
    </source>
</evidence>
<dbReference type="RefSeq" id="WP_358355657.1">
    <property type="nucleotide sequence ID" value="NZ_JBEZFP010000048.1"/>
</dbReference>
<dbReference type="SUPFAM" id="SSF47473">
    <property type="entry name" value="EF-hand"/>
    <property type="match status" value="1"/>
</dbReference>
<gene>
    <name evidence="3" type="ORF">AB0C36_19575</name>
</gene>
<evidence type="ECO:0000259" key="2">
    <source>
        <dbReference type="PROSITE" id="PS50222"/>
    </source>
</evidence>
<dbReference type="EMBL" id="JBEZFP010000048">
    <property type="protein sequence ID" value="MEU8135706.1"/>
    <property type="molecule type" value="Genomic_DNA"/>
</dbReference>
<reference evidence="3 4" key="1">
    <citation type="submission" date="2024-06" db="EMBL/GenBank/DDBJ databases">
        <title>The Natural Products Discovery Center: Release of the First 8490 Sequenced Strains for Exploring Actinobacteria Biosynthetic Diversity.</title>
        <authorList>
            <person name="Kalkreuter E."/>
            <person name="Kautsar S.A."/>
            <person name="Yang D."/>
            <person name="Bader C.D."/>
            <person name="Teijaro C.N."/>
            <person name="Fluegel L."/>
            <person name="Davis C.M."/>
            <person name="Simpson J.R."/>
            <person name="Lauterbach L."/>
            <person name="Steele A.D."/>
            <person name="Gui C."/>
            <person name="Meng S."/>
            <person name="Li G."/>
            <person name="Viehrig K."/>
            <person name="Ye F."/>
            <person name="Su P."/>
            <person name="Kiefer A.F."/>
            <person name="Nichols A."/>
            <person name="Cepeda A.J."/>
            <person name="Yan W."/>
            <person name="Fan B."/>
            <person name="Jiang Y."/>
            <person name="Adhikari A."/>
            <person name="Zheng C.-J."/>
            <person name="Schuster L."/>
            <person name="Cowan T.M."/>
            <person name="Smanski M.J."/>
            <person name="Chevrette M.G."/>
            <person name="De Carvalho L.P.S."/>
            <person name="Shen B."/>
        </authorList>
    </citation>
    <scope>NUCLEOTIDE SEQUENCE [LARGE SCALE GENOMIC DNA]</scope>
    <source>
        <strain evidence="3 4">NPDC048946</strain>
    </source>
</reference>
<dbReference type="InterPro" id="IPR011992">
    <property type="entry name" value="EF-hand-dom_pair"/>
</dbReference>
<feature type="region of interest" description="Disordered" evidence="1">
    <location>
        <begin position="1"/>
        <end position="24"/>
    </location>
</feature>
<dbReference type="PROSITE" id="PS50222">
    <property type="entry name" value="EF_HAND_2"/>
    <property type="match status" value="1"/>
</dbReference>
<dbReference type="PANTHER" id="PTHR36151:SF3">
    <property type="entry name" value="ER-BOUND OXYGENASE MPAB_MPAB'_RUBBER OXYGENASE CATALYTIC DOMAIN-CONTAINING PROTEIN"/>
    <property type="match status" value="1"/>
</dbReference>
<dbReference type="SMART" id="SM00054">
    <property type="entry name" value="EFh"/>
    <property type="match status" value="2"/>
</dbReference>
<protein>
    <submittedName>
        <fullName evidence="3">Oxygenase MpaB family protein</fullName>
    </submittedName>
</protein>
<comment type="caution">
    <text evidence="3">The sequence shown here is derived from an EMBL/GenBank/DDBJ whole genome shotgun (WGS) entry which is preliminary data.</text>
</comment>
<dbReference type="InterPro" id="IPR018247">
    <property type="entry name" value="EF_Hand_1_Ca_BS"/>
</dbReference>
<dbReference type="InterPro" id="IPR018713">
    <property type="entry name" value="MPAB/Lcp_cat_dom"/>
</dbReference>
<accession>A0ABV3DIX3</accession>
<dbReference type="Pfam" id="PF13499">
    <property type="entry name" value="EF-hand_7"/>
    <property type="match status" value="1"/>
</dbReference>
<keyword evidence="4" id="KW-1185">Reference proteome</keyword>
<evidence type="ECO:0000313" key="3">
    <source>
        <dbReference type="EMBL" id="MEU8135706.1"/>
    </source>
</evidence>
<dbReference type="Proteomes" id="UP001551482">
    <property type="component" value="Unassembled WGS sequence"/>
</dbReference>
<organism evidence="3 4">
    <name type="scientific">Streptodolium elevatio</name>
    <dbReference type="NCBI Taxonomy" id="3157996"/>
    <lineage>
        <taxon>Bacteria</taxon>
        <taxon>Bacillati</taxon>
        <taxon>Actinomycetota</taxon>
        <taxon>Actinomycetes</taxon>
        <taxon>Kitasatosporales</taxon>
        <taxon>Streptomycetaceae</taxon>
        <taxon>Streptodolium</taxon>
    </lineage>
</organism>
<name>A0ABV3DIX3_9ACTN</name>
<dbReference type="PROSITE" id="PS00018">
    <property type="entry name" value="EF_HAND_1"/>
    <property type="match status" value="1"/>
</dbReference>